<dbReference type="Proteomes" id="UP000887013">
    <property type="component" value="Unassembled WGS sequence"/>
</dbReference>
<accession>A0A8X6MXF5</accession>
<evidence type="ECO:0000313" key="3">
    <source>
        <dbReference type="Proteomes" id="UP000887013"/>
    </source>
</evidence>
<reference evidence="2" key="1">
    <citation type="submission" date="2020-08" db="EMBL/GenBank/DDBJ databases">
        <title>Multicomponent nature underlies the extraordinary mechanical properties of spider dragline silk.</title>
        <authorList>
            <person name="Kono N."/>
            <person name="Nakamura H."/>
            <person name="Mori M."/>
            <person name="Yoshida Y."/>
            <person name="Ohtoshi R."/>
            <person name="Malay A.D."/>
            <person name="Moran D.A.P."/>
            <person name="Tomita M."/>
            <person name="Numata K."/>
            <person name="Arakawa K."/>
        </authorList>
    </citation>
    <scope>NUCLEOTIDE SEQUENCE</scope>
</reference>
<keyword evidence="3" id="KW-1185">Reference proteome</keyword>
<dbReference type="AlphaFoldDB" id="A0A8X6MXF5"/>
<name>A0A8X6MXF5_NEPPI</name>
<proteinExistence type="predicted"/>
<gene>
    <name evidence="2" type="ORF">NPIL_133501</name>
</gene>
<protein>
    <submittedName>
        <fullName evidence="2">Uncharacterized protein</fullName>
    </submittedName>
</protein>
<comment type="caution">
    <text evidence="2">The sequence shown here is derived from an EMBL/GenBank/DDBJ whole genome shotgun (WGS) entry which is preliminary data.</text>
</comment>
<sequence length="124" mass="13563">MAKIGSDFNRRLLQTSDRGSEEWVSCRDEEENKVSSSRESWIFDSGSAFSTPLHPGAKNQDNWRFPKRTLCSGLQDPGSLTADWLSGGSRRGGDERAGGGNQGTLAFEEGIQHGEAESVRVWGS</sequence>
<evidence type="ECO:0000256" key="1">
    <source>
        <dbReference type="SAM" id="MobiDB-lite"/>
    </source>
</evidence>
<dbReference type="EMBL" id="BMAW01003207">
    <property type="protein sequence ID" value="GFS82371.1"/>
    <property type="molecule type" value="Genomic_DNA"/>
</dbReference>
<evidence type="ECO:0000313" key="2">
    <source>
        <dbReference type="EMBL" id="GFS82371.1"/>
    </source>
</evidence>
<organism evidence="2 3">
    <name type="scientific">Nephila pilipes</name>
    <name type="common">Giant wood spider</name>
    <name type="synonym">Nephila maculata</name>
    <dbReference type="NCBI Taxonomy" id="299642"/>
    <lineage>
        <taxon>Eukaryota</taxon>
        <taxon>Metazoa</taxon>
        <taxon>Ecdysozoa</taxon>
        <taxon>Arthropoda</taxon>
        <taxon>Chelicerata</taxon>
        <taxon>Arachnida</taxon>
        <taxon>Araneae</taxon>
        <taxon>Araneomorphae</taxon>
        <taxon>Entelegynae</taxon>
        <taxon>Araneoidea</taxon>
        <taxon>Nephilidae</taxon>
        <taxon>Nephila</taxon>
    </lineage>
</organism>
<feature type="region of interest" description="Disordered" evidence="1">
    <location>
        <begin position="81"/>
        <end position="124"/>
    </location>
</feature>